<comment type="caution">
    <text evidence="3">The sequence shown here is derived from an EMBL/GenBank/DDBJ whole genome shotgun (WGS) entry which is preliminary data.</text>
</comment>
<keyword evidence="1" id="KW-0863">Zinc-finger</keyword>
<evidence type="ECO:0000259" key="2">
    <source>
        <dbReference type="PROSITE" id="PS50966"/>
    </source>
</evidence>
<gene>
    <name evidence="3" type="ORF">CCMP2556_LOCUS9366</name>
</gene>
<dbReference type="EMBL" id="CAXAMN010004336">
    <property type="protein sequence ID" value="CAK9008734.1"/>
    <property type="molecule type" value="Genomic_DNA"/>
</dbReference>
<keyword evidence="1" id="KW-0862">Zinc</keyword>
<sequence>MEGMTTFWVLQSRAHDKVTAAEAIVLPDVAETVANLIAAEGTQLEKWLAKGGIVREGRLELGALQKYMHRYCAVLEGHLVQVSWPRSHRKLKKAVPGKLCTCREFLLHADCEHVLFIKALQNDPTASMQNIPTLRPRGRKRKGQ</sequence>
<feature type="domain" description="SWIM-type" evidence="2">
    <location>
        <begin position="80"/>
        <end position="122"/>
    </location>
</feature>
<proteinExistence type="predicted"/>
<accession>A0ABP0J313</accession>
<evidence type="ECO:0000313" key="4">
    <source>
        <dbReference type="Proteomes" id="UP001642484"/>
    </source>
</evidence>
<dbReference type="InterPro" id="IPR007527">
    <property type="entry name" value="Znf_SWIM"/>
</dbReference>
<keyword evidence="4" id="KW-1185">Reference proteome</keyword>
<dbReference type="Proteomes" id="UP001642484">
    <property type="component" value="Unassembled WGS sequence"/>
</dbReference>
<evidence type="ECO:0000256" key="1">
    <source>
        <dbReference type="PROSITE-ProRule" id="PRU00325"/>
    </source>
</evidence>
<name>A0ABP0J313_9DINO</name>
<keyword evidence="1" id="KW-0479">Metal-binding</keyword>
<reference evidence="3 4" key="1">
    <citation type="submission" date="2024-02" db="EMBL/GenBank/DDBJ databases">
        <authorList>
            <person name="Chen Y."/>
            <person name="Shah S."/>
            <person name="Dougan E. K."/>
            <person name="Thang M."/>
            <person name="Chan C."/>
        </authorList>
    </citation>
    <scope>NUCLEOTIDE SEQUENCE [LARGE SCALE GENOMIC DNA]</scope>
</reference>
<dbReference type="PROSITE" id="PS50966">
    <property type="entry name" value="ZF_SWIM"/>
    <property type="match status" value="1"/>
</dbReference>
<protein>
    <recommendedName>
        <fullName evidence="2">SWIM-type domain-containing protein</fullName>
    </recommendedName>
</protein>
<evidence type="ECO:0000313" key="3">
    <source>
        <dbReference type="EMBL" id="CAK9008734.1"/>
    </source>
</evidence>
<organism evidence="3 4">
    <name type="scientific">Durusdinium trenchii</name>
    <dbReference type="NCBI Taxonomy" id="1381693"/>
    <lineage>
        <taxon>Eukaryota</taxon>
        <taxon>Sar</taxon>
        <taxon>Alveolata</taxon>
        <taxon>Dinophyceae</taxon>
        <taxon>Suessiales</taxon>
        <taxon>Symbiodiniaceae</taxon>
        <taxon>Durusdinium</taxon>
    </lineage>
</organism>